<feature type="transmembrane region" description="Helical" evidence="1">
    <location>
        <begin position="35"/>
        <end position="53"/>
    </location>
</feature>
<keyword evidence="1" id="KW-0472">Membrane</keyword>
<dbReference type="InterPro" id="IPR025699">
    <property type="entry name" value="ABC2_memb-like"/>
</dbReference>
<proteinExistence type="predicted"/>
<feature type="transmembrane region" description="Helical" evidence="1">
    <location>
        <begin position="144"/>
        <end position="166"/>
    </location>
</feature>
<accession>A0A645DUC3</accession>
<organism evidence="2">
    <name type="scientific">bioreactor metagenome</name>
    <dbReference type="NCBI Taxonomy" id="1076179"/>
    <lineage>
        <taxon>unclassified sequences</taxon>
        <taxon>metagenomes</taxon>
        <taxon>ecological metagenomes</taxon>
    </lineage>
</organism>
<dbReference type="AlphaFoldDB" id="A0A645DUC3"/>
<reference evidence="2" key="1">
    <citation type="submission" date="2019-08" db="EMBL/GenBank/DDBJ databases">
        <authorList>
            <person name="Kucharzyk K."/>
            <person name="Murdoch R.W."/>
            <person name="Higgins S."/>
            <person name="Loffler F."/>
        </authorList>
    </citation>
    <scope>NUCLEOTIDE SEQUENCE</scope>
</reference>
<comment type="caution">
    <text evidence="2">The sequence shown here is derived from an EMBL/GenBank/DDBJ whole genome shotgun (WGS) entry which is preliminary data.</text>
</comment>
<keyword evidence="1" id="KW-1133">Transmembrane helix</keyword>
<feature type="transmembrane region" description="Helical" evidence="1">
    <location>
        <begin position="186"/>
        <end position="205"/>
    </location>
</feature>
<keyword evidence="1" id="KW-0812">Transmembrane</keyword>
<gene>
    <name evidence="2" type="ORF">SDC9_139328</name>
</gene>
<feature type="transmembrane region" description="Helical" evidence="1">
    <location>
        <begin position="111"/>
        <end position="132"/>
    </location>
</feature>
<evidence type="ECO:0008006" key="3">
    <source>
        <dbReference type="Google" id="ProtNLM"/>
    </source>
</evidence>
<dbReference type="Pfam" id="PF13346">
    <property type="entry name" value="ABC2_membrane_5"/>
    <property type="match status" value="1"/>
</dbReference>
<feature type="transmembrane region" description="Helical" evidence="1">
    <location>
        <begin position="74"/>
        <end position="96"/>
    </location>
</feature>
<dbReference type="EMBL" id="VSSQ01039167">
    <property type="protein sequence ID" value="MPM92193.1"/>
    <property type="molecule type" value="Genomic_DNA"/>
</dbReference>
<name>A0A645DUC3_9ZZZZ</name>
<sequence>MKFLLAKEFSLAIHPTNILFMFLSAMMLIPNYPYYVIFFYTSLGIFFICLTGRENHDIFYSMLLPVRKREIVKARIWLAVILEAAQLIFCLPFAVIRGTFNMQGNEVGMDANIAFFGISLIIIGIFNFAFFRRYYSSPDKTGKAFVWASIIEFICITIFETCAHVIPFFKNELDTPDPENLTQKLIVLSGGIIIFMALTISAYKISVKAFEKLDL</sequence>
<evidence type="ECO:0000256" key="1">
    <source>
        <dbReference type="SAM" id="Phobius"/>
    </source>
</evidence>
<protein>
    <recommendedName>
        <fullName evidence="3">ABC-2 transporter permease</fullName>
    </recommendedName>
</protein>
<evidence type="ECO:0000313" key="2">
    <source>
        <dbReference type="EMBL" id="MPM92193.1"/>
    </source>
</evidence>